<keyword evidence="15" id="KW-0472">Membrane</keyword>
<dbReference type="InterPro" id="IPR008271">
    <property type="entry name" value="Ser/Thr_kinase_AS"/>
</dbReference>
<dbReference type="PANTHER" id="PTHR27003:SF471">
    <property type="entry name" value="VASCULAR ENDOTHELIAL GROWTH FACTOR RECEPTOR 2 (VEGFR2)-RELATED"/>
    <property type="match status" value="1"/>
</dbReference>
<protein>
    <recommendedName>
        <fullName evidence="2">non-specific serine/threonine protein kinase</fullName>
        <ecNumber evidence="2">2.7.11.1</ecNumber>
    </recommendedName>
</protein>
<comment type="subcellular location">
    <subcellularLocation>
        <location evidence="1">Cell membrane</location>
        <topology evidence="1">Single-pass membrane protein</topology>
    </subcellularLocation>
</comment>
<keyword evidence="12 21" id="KW-0418">Kinase</keyword>
<keyword evidence="10" id="KW-0677">Repeat</keyword>
<keyword evidence="16" id="KW-0675">Receptor</keyword>
<evidence type="ECO:0000256" key="1">
    <source>
        <dbReference type="ARBA" id="ARBA00004162"/>
    </source>
</evidence>
<keyword evidence="13" id="KW-0067">ATP-binding</keyword>
<accession>A0A2U1PGU7</accession>
<comment type="catalytic activity">
    <reaction evidence="18">
        <text>L-threonyl-[protein] + ATP = O-phospho-L-threonyl-[protein] + ADP + H(+)</text>
        <dbReference type="Rhea" id="RHEA:46608"/>
        <dbReference type="Rhea" id="RHEA-COMP:11060"/>
        <dbReference type="Rhea" id="RHEA-COMP:11605"/>
        <dbReference type="ChEBI" id="CHEBI:15378"/>
        <dbReference type="ChEBI" id="CHEBI:30013"/>
        <dbReference type="ChEBI" id="CHEBI:30616"/>
        <dbReference type="ChEBI" id="CHEBI:61977"/>
        <dbReference type="ChEBI" id="CHEBI:456216"/>
        <dbReference type="EC" id="2.7.11.1"/>
    </reaction>
</comment>
<keyword evidence="11" id="KW-0547">Nucleotide-binding</keyword>
<evidence type="ECO:0000256" key="5">
    <source>
        <dbReference type="ARBA" id="ARBA00022553"/>
    </source>
</evidence>
<evidence type="ECO:0000313" key="22">
    <source>
        <dbReference type="Proteomes" id="UP000245207"/>
    </source>
</evidence>
<dbReference type="GO" id="GO:0005524">
    <property type="term" value="F:ATP binding"/>
    <property type="evidence" value="ECO:0007669"/>
    <property type="project" value="UniProtKB-KW"/>
</dbReference>
<keyword evidence="7" id="KW-0808">Transferase</keyword>
<dbReference type="GO" id="GO:0004714">
    <property type="term" value="F:transmembrane receptor protein tyrosine kinase activity"/>
    <property type="evidence" value="ECO:0007669"/>
    <property type="project" value="InterPro"/>
</dbReference>
<dbReference type="SMART" id="SM00220">
    <property type="entry name" value="S_TKc"/>
    <property type="match status" value="1"/>
</dbReference>
<reference evidence="21 22" key="1">
    <citation type="journal article" date="2018" name="Mol. Plant">
        <title>The genome of Artemisia annua provides insight into the evolution of Asteraceae family and artemisinin biosynthesis.</title>
        <authorList>
            <person name="Shen Q."/>
            <person name="Zhang L."/>
            <person name="Liao Z."/>
            <person name="Wang S."/>
            <person name="Yan T."/>
            <person name="Shi P."/>
            <person name="Liu M."/>
            <person name="Fu X."/>
            <person name="Pan Q."/>
            <person name="Wang Y."/>
            <person name="Lv Z."/>
            <person name="Lu X."/>
            <person name="Zhang F."/>
            <person name="Jiang W."/>
            <person name="Ma Y."/>
            <person name="Chen M."/>
            <person name="Hao X."/>
            <person name="Li L."/>
            <person name="Tang Y."/>
            <person name="Lv G."/>
            <person name="Zhou Y."/>
            <person name="Sun X."/>
            <person name="Brodelius P.E."/>
            <person name="Rose J.K.C."/>
            <person name="Tang K."/>
        </authorList>
    </citation>
    <scope>NUCLEOTIDE SEQUENCE [LARGE SCALE GENOMIC DNA]</scope>
    <source>
        <strain evidence="22">cv. Huhao1</strain>
        <tissue evidence="21">Leaf</tissue>
    </source>
</reference>
<evidence type="ECO:0000256" key="14">
    <source>
        <dbReference type="ARBA" id="ARBA00022989"/>
    </source>
</evidence>
<proteinExistence type="predicted"/>
<evidence type="ECO:0000256" key="9">
    <source>
        <dbReference type="ARBA" id="ARBA00022729"/>
    </source>
</evidence>
<dbReference type="GO" id="GO:0005886">
    <property type="term" value="C:plasma membrane"/>
    <property type="evidence" value="ECO:0007669"/>
    <property type="project" value="UniProtKB-SubCell"/>
</dbReference>
<evidence type="ECO:0000256" key="12">
    <source>
        <dbReference type="ARBA" id="ARBA00022777"/>
    </source>
</evidence>
<evidence type="ECO:0000256" key="16">
    <source>
        <dbReference type="ARBA" id="ARBA00023170"/>
    </source>
</evidence>
<feature type="domain" description="Protein kinase" evidence="20">
    <location>
        <begin position="1"/>
        <end position="314"/>
    </location>
</feature>
<dbReference type="InterPro" id="IPR045272">
    <property type="entry name" value="ANXUR1/2-like"/>
</dbReference>
<sequence>MAFDMIDDPILRMSELRLATNNFSEENLMKQTPSVVLYKGQLNQSGQSIPIVVRRYTNPDIQWNKAWFSLFHFHKNIASLFKVASEELADDDDDFDELDGDTRMKVFREGYLIYKYEVNESLDKHLSGSTLTWMQRLNICLDLARVVRYIHHDATVEESIIHGNIKSSKILLNQNWEPTLHGFRADMVVKKHGVHHPSNYDGTLQYTDPAYEKTKGLSHKSDVYSLGVVLFEVLLGRVASSIPISDEVNWSFAPFARSLYERETLSDIIDPVLRQQMDRQSLKIFSETAYYCLLKSRSQRPDMIQVVKKLESALDLQQKHESPEHSTTAAVEAPLSDQLKGKNLDHLRISLSDITSATDNFSETCRIGKGGYGTVYNAELHHFDGSHLSTTEGVVRDDLPKRKSTVAIKRISKRVDKQGEQGFLAEIEMLSKCKHQNVVYLLGFCDEGDEMILIYEYISNGSLEDYLGDHDKLMNLTWAQRMQICLDIAHGLNYVHTSTNDKGTIIHRDIKSANVLLDDNWLAKIGDFGLSKLNNTDQQISTLVTNNIAGTEVYLDPEYASTGRLKKESDVYSLGVVLFEIMCGRLAYDDIYYVNNEKGLASVTRRRFNDGTLKDMVDPRIMEADEYNFMLNGGLNEDSFDTFTKIAYRCVAVSQKMRPTMQDIINELQKAIQFQKNDNLHISLEDIILATQNFREDKCIEEGRYWKQYEGQIPLANVNEHTTVIVKRFDNKFDEGRNRFFTEIKVLVEFKHKNIIALVGYCTKMNERIICYEHATNGRLSKYVQDVSLTWMQRIKICIDIASGLAFLHKEDNTQGLIHSDIKSGSILLDAEWNAKISNLELASTAWKLEQWKHDGDDYGSLGFMDPERKVYIEKESDWYSFSRILLEMFCGRSAKDLEPWSFYKDMFARSAFIEDFINQVAFEGIKEQISAKSCQIFFKVALYCAKDKDDWRVIARLEKALEAQACVFKLICTI</sequence>
<dbReference type="EC" id="2.7.11.1" evidence="2"/>
<dbReference type="PROSITE" id="PS00108">
    <property type="entry name" value="PROTEIN_KINASE_ST"/>
    <property type="match status" value="1"/>
</dbReference>
<dbReference type="GO" id="GO:0004674">
    <property type="term" value="F:protein serine/threonine kinase activity"/>
    <property type="evidence" value="ECO:0007669"/>
    <property type="project" value="UniProtKB-KW"/>
</dbReference>
<dbReference type="Proteomes" id="UP000245207">
    <property type="component" value="Unassembled WGS sequence"/>
</dbReference>
<dbReference type="OrthoDB" id="1701185at2759"/>
<comment type="caution">
    <text evidence="21">The sequence shown here is derived from an EMBL/GenBank/DDBJ whole genome shotgun (WGS) entry which is preliminary data.</text>
</comment>
<keyword evidence="5" id="KW-0597">Phosphoprotein</keyword>
<evidence type="ECO:0000256" key="4">
    <source>
        <dbReference type="ARBA" id="ARBA00022527"/>
    </source>
</evidence>
<evidence type="ECO:0000256" key="19">
    <source>
        <dbReference type="ARBA" id="ARBA00048679"/>
    </source>
</evidence>
<evidence type="ECO:0000256" key="8">
    <source>
        <dbReference type="ARBA" id="ARBA00022692"/>
    </source>
</evidence>
<dbReference type="GO" id="GO:0009506">
    <property type="term" value="C:plasmodesma"/>
    <property type="evidence" value="ECO:0007669"/>
    <property type="project" value="TreeGrafter"/>
</dbReference>
<evidence type="ECO:0000256" key="15">
    <source>
        <dbReference type="ARBA" id="ARBA00023136"/>
    </source>
</evidence>
<feature type="domain" description="Protein kinase" evidence="20">
    <location>
        <begin position="694"/>
        <end position="975"/>
    </location>
</feature>
<dbReference type="AlphaFoldDB" id="A0A2U1PGU7"/>
<dbReference type="InterPro" id="IPR001245">
    <property type="entry name" value="Ser-Thr/Tyr_kinase_cat_dom"/>
</dbReference>
<dbReference type="STRING" id="35608.A0A2U1PGU7"/>
<evidence type="ECO:0000256" key="17">
    <source>
        <dbReference type="ARBA" id="ARBA00023180"/>
    </source>
</evidence>
<evidence type="ECO:0000256" key="3">
    <source>
        <dbReference type="ARBA" id="ARBA00022475"/>
    </source>
</evidence>
<name>A0A2U1PGU7_ARTAN</name>
<keyword evidence="14" id="KW-1133">Transmembrane helix</keyword>
<evidence type="ECO:0000256" key="13">
    <source>
        <dbReference type="ARBA" id="ARBA00022840"/>
    </source>
</evidence>
<keyword evidence="22" id="KW-1185">Reference proteome</keyword>
<evidence type="ECO:0000256" key="11">
    <source>
        <dbReference type="ARBA" id="ARBA00022741"/>
    </source>
</evidence>
<dbReference type="Gene3D" id="3.30.200.20">
    <property type="entry name" value="Phosphorylase Kinase, domain 1"/>
    <property type="match status" value="2"/>
</dbReference>
<keyword evidence="9" id="KW-0732">Signal</keyword>
<evidence type="ECO:0000256" key="6">
    <source>
        <dbReference type="ARBA" id="ARBA00022614"/>
    </source>
</evidence>
<evidence type="ECO:0000256" key="10">
    <source>
        <dbReference type="ARBA" id="ARBA00022737"/>
    </source>
</evidence>
<dbReference type="InterPro" id="IPR011009">
    <property type="entry name" value="Kinase-like_dom_sf"/>
</dbReference>
<evidence type="ECO:0000313" key="21">
    <source>
        <dbReference type="EMBL" id="PWA84994.1"/>
    </source>
</evidence>
<evidence type="ECO:0000256" key="18">
    <source>
        <dbReference type="ARBA" id="ARBA00047899"/>
    </source>
</evidence>
<organism evidence="21 22">
    <name type="scientific">Artemisia annua</name>
    <name type="common">Sweet wormwood</name>
    <dbReference type="NCBI Taxonomy" id="35608"/>
    <lineage>
        <taxon>Eukaryota</taxon>
        <taxon>Viridiplantae</taxon>
        <taxon>Streptophyta</taxon>
        <taxon>Embryophyta</taxon>
        <taxon>Tracheophyta</taxon>
        <taxon>Spermatophyta</taxon>
        <taxon>Magnoliopsida</taxon>
        <taxon>eudicotyledons</taxon>
        <taxon>Gunneridae</taxon>
        <taxon>Pentapetalae</taxon>
        <taxon>asterids</taxon>
        <taxon>campanulids</taxon>
        <taxon>Asterales</taxon>
        <taxon>Asteraceae</taxon>
        <taxon>Asteroideae</taxon>
        <taxon>Anthemideae</taxon>
        <taxon>Artemisiinae</taxon>
        <taxon>Artemisia</taxon>
    </lineage>
</organism>
<evidence type="ECO:0000256" key="7">
    <source>
        <dbReference type="ARBA" id="ARBA00022679"/>
    </source>
</evidence>
<keyword evidence="8" id="KW-0812">Transmembrane</keyword>
<keyword evidence="17" id="KW-0325">Glycoprotein</keyword>
<comment type="catalytic activity">
    <reaction evidence="19">
        <text>L-seryl-[protein] + ATP = O-phospho-L-seryl-[protein] + ADP + H(+)</text>
        <dbReference type="Rhea" id="RHEA:17989"/>
        <dbReference type="Rhea" id="RHEA-COMP:9863"/>
        <dbReference type="Rhea" id="RHEA-COMP:11604"/>
        <dbReference type="ChEBI" id="CHEBI:15378"/>
        <dbReference type="ChEBI" id="CHEBI:29999"/>
        <dbReference type="ChEBI" id="CHEBI:30616"/>
        <dbReference type="ChEBI" id="CHEBI:83421"/>
        <dbReference type="ChEBI" id="CHEBI:456216"/>
        <dbReference type="EC" id="2.7.11.1"/>
    </reaction>
</comment>
<feature type="domain" description="Protein kinase" evidence="20">
    <location>
        <begin position="361"/>
        <end position="672"/>
    </location>
</feature>
<evidence type="ECO:0000256" key="2">
    <source>
        <dbReference type="ARBA" id="ARBA00012513"/>
    </source>
</evidence>
<dbReference type="Pfam" id="PF00069">
    <property type="entry name" value="Pkinase"/>
    <property type="match status" value="1"/>
</dbReference>
<keyword evidence="3" id="KW-1003">Cell membrane</keyword>
<keyword evidence="4" id="KW-0723">Serine/threonine-protein kinase</keyword>
<dbReference type="FunFam" id="1.10.510.10:FF:000358">
    <property type="entry name" value="Putative leucine-rich repeat receptor-like serine/threonine-protein kinase"/>
    <property type="match status" value="1"/>
</dbReference>
<evidence type="ECO:0000259" key="20">
    <source>
        <dbReference type="PROSITE" id="PS50011"/>
    </source>
</evidence>
<dbReference type="EMBL" id="PKPP01001170">
    <property type="protein sequence ID" value="PWA84994.1"/>
    <property type="molecule type" value="Genomic_DNA"/>
</dbReference>
<dbReference type="Gene3D" id="1.10.510.10">
    <property type="entry name" value="Transferase(Phosphotransferase) domain 1"/>
    <property type="match status" value="3"/>
</dbReference>
<dbReference type="PROSITE" id="PS50011">
    <property type="entry name" value="PROTEIN_KINASE_DOM"/>
    <property type="match status" value="3"/>
</dbReference>
<keyword evidence="6" id="KW-0433">Leucine-rich repeat</keyword>
<gene>
    <name evidence="21" type="ORF">CTI12_AA154550</name>
</gene>
<dbReference type="PANTHER" id="PTHR27003">
    <property type="entry name" value="OS07G0166700 PROTEIN"/>
    <property type="match status" value="1"/>
</dbReference>
<dbReference type="Pfam" id="PF07714">
    <property type="entry name" value="PK_Tyr_Ser-Thr"/>
    <property type="match status" value="2"/>
</dbReference>
<dbReference type="SUPFAM" id="SSF56112">
    <property type="entry name" value="Protein kinase-like (PK-like)"/>
    <property type="match status" value="3"/>
</dbReference>
<dbReference type="InterPro" id="IPR000719">
    <property type="entry name" value="Prot_kinase_dom"/>
</dbReference>